<dbReference type="EMBL" id="BOPA01000036">
    <property type="protein sequence ID" value="GIJ18142.1"/>
    <property type="molecule type" value="Genomic_DNA"/>
</dbReference>
<name>A0ABQ4IJR6_9ACTN</name>
<dbReference type="PANTHER" id="PTHR43720:SF2">
    <property type="entry name" value="2-AMINOMUCONIC SEMIALDEHYDE DEHYDROGENASE"/>
    <property type="match status" value="1"/>
</dbReference>
<comment type="caution">
    <text evidence="7">The sequence shown here is derived from an EMBL/GenBank/DDBJ whole genome shotgun (WGS) entry which is preliminary data.</text>
</comment>
<evidence type="ECO:0000313" key="8">
    <source>
        <dbReference type="Proteomes" id="UP000647860"/>
    </source>
</evidence>
<keyword evidence="2 5" id="KW-0560">Oxidoreductase</keyword>
<feature type="domain" description="Aldehyde dehydrogenase" evidence="6">
    <location>
        <begin position="37"/>
        <end position="500"/>
    </location>
</feature>
<protein>
    <submittedName>
        <fullName evidence="7">Aldehyde dehydrogenase</fullName>
    </submittedName>
</protein>
<keyword evidence="8" id="KW-1185">Reference proteome</keyword>
<organism evidence="7 8">
    <name type="scientific">Micromonospora gifhornensis</name>
    <dbReference type="NCBI Taxonomy" id="84594"/>
    <lineage>
        <taxon>Bacteria</taxon>
        <taxon>Bacillati</taxon>
        <taxon>Actinomycetota</taxon>
        <taxon>Actinomycetes</taxon>
        <taxon>Micromonosporales</taxon>
        <taxon>Micromonosporaceae</taxon>
        <taxon>Micromonospora</taxon>
    </lineage>
</organism>
<evidence type="ECO:0000256" key="4">
    <source>
        <dbReference type="PROSITE-ProRule" id="PRU10007"/>
    </source>
</evidence>
<dbReference type="Gene3D" id="3.40.605.10">
    <property type="entry name" value="Aldehyde Dehydrogenase, Chain A, domain 1"/>
    <property type="match status" value="1"/>
</dbReference>
<dbReference type="InterPro" id="IPR016162">
    <property type="entry name" value="Ald_DH_N"/>
</dbReference>
<dbReference type="PANTHER" id="PTHR43720">
    <property type="entry name" value="2-AMINOMUCONIC SEMIALDEHYDE DEHYDROGENASE"/>
    <property type="match status" value="1"/>
</dbReference>
<dbReference type="CDD" id="cd07093">
    <property type="entry name" value="ALDH_F8_HMSADH"/>
    <property type="match status" value="1"/>
</dbReference>
<dbReference type="InterPro" id="IPR016163">
    <property type="entry name" value="Ald_DH_C"/>
</dbReference>
<dbReference type="InterPro" id="IPR016161">
    <property type="entry name" value="Ald_DH/histidinol_DH"/>
</dbReference>
<dbReference type="RefSeq" id="WP_239089131.1">
    <property type="nucleotide sequence ID" value="NZ_BAAAGZ010000028.1"/>
</dbReference>
<evidence type="ECO:0000256" key="3">
    <source>
        <dbReference type="ARBA" id="ARBA00023027"/>
    </source>
</evidence>
<dbReference type="Proteomes" id="UP000647860">
    <property type="component" value="Unassembled WGS sequence"/>
</dbReference>
<dbReference type="SUPFAM" id="SSF53720">
    <property type="entry name" value="ALDH-like"/>
    <property type="match status" value="1"/>
</dbReference>
<dbReference type="PROSITE" id="PS00687">
    <property type="entry name" value="ALDEHYDE_DEHYDR_GLU"/>
    <property type="match status" value="1"/>
</dbReference>
<sequence>MTSGRTTRWPSGLIDGRRSGDLLLPNYVGGEFVTGGTSFAKVSPVTGETLLHVAEADQATVDAAVTAARAALRGPWGAMGEGERAAVLRRVADELERRFDDLVAAEVADTGKSVAQARTLDIPRGAANFRTFADIITATPTESFTTVTASGGRALNYAVRKPVGVVAIIVPWNLPLLLLTWKVAPALACGNAVVVKPSEETPSSATVLAEVMAAAGVPDGVFNLVHGFGPGSAGEALTRHPGVDAITFTGESATGSAIMRAAADGVKAVSFELGGKNAGLVFADADLDAAVEGSVRSSFTNGGQVCLCTERIYVQRPVFEEFAARLAKRAEELAFGWPSEPATMTMPLISAKHREKVLGHYDLARTEGATVLAGGGVPVFGDGRDGGSYVQPTVLTGLGRHARTMREEIFGPVCHIAPFDDEDEAFAQANDSEYGLAATVWTRDVGRAHRAGARLDAGLVWVNTWFLRDLRTPFGGVKASGVGREGGTHSLHFYSELTNVCVDLG</sequence>
<reference evidence="7 8" key="1">
    <citation type="submission" date="2021-01" db="EMBL/GenBank/DDBJ databases">
        <title>Whole genome shotgun sequence of Verrucosispora gifhornensis NBRC 16317.</title>
        <authorList>
            <person name="Komaki H."/>
            <person name="Tamura T."/>
        </authorList>
    </citation>
    <scope>NUCLEOTIDE SEQUENCE [LARGE SCALE GENOMIC DNA]</scope>
    <source>
        <strain evidence="7 8">NBRC 16317</strain>
    </source>
</reference>
<evidence type="ECO:0000313" key="7">
    <source>
        <dbReference type="EMBL" id="GIJ18142.1"/>
    </source>
</evidence>
<dbReference type="InterPro" id="IPR029510">
    <property type="entry name" value="Ald_DH_CS_GLU"/>
</dbReference>
<keyword evidence="3" id="KW-0520">NAD</keyword>
<proteinExistence type="inferred from homology"/>
<dbReference type="InterPro" id="IPR016160">
    <property type="entry name" value="Ald_DH_CS_CYS"/>
</dbReference>
<dbReference type="InterPro" id="IPR017628">
    <property type="entry name" value="OHmuconic_semiald_DH"/>
</dbReference>
<dbReference type="NCBIfam" id="TIGR03216">
    <property type="entry name" value="OH_muco_semi_DH"/>
    <property type="match status" value="1"/>
</dbReference>
<evidence type="ECO:0000256" key="2">
    <source>
        <dbReference type="ARBA" id="ARBA00023002"/>
    </source>
</evidence>
<evidence type="ECO:0000259" key="6">
    <source>
        <dbReference type="Pfam" id="PF00171"/>
    </source>
</evidence>
<dbReference type="Pfam" id="PF00171">
    <property type="entry name" value="Aldedh"/>
    <property type="match status" value="1"/>
</dbReference>
<gene>
    <name evidence="7" type="ORF">Vgi01_48260</name>
</gene>
<accession>A0ABQ4IJR6</accession>
<dbReference type="Gene3D" id="3.40.309.10">
    <property type="entry name" value="Aldehyde Dehydrogenase, Chain A, domain 2"/>
    <property type="match status" value="1"/>
</dbReference>
<dbReference type="InterPro" id="IPR015590">
    <property type="entry name" value="Aldehyde_DH_dom"/>
</dbReference>
<feature type="active site" evidence="4">
    <location>
        <position position="272"/>
    </location>
</feature>
<evidence type="ECO:0000256" key="5">
    <source>
        <dbReference type="RuleBase" id="RU003345"/>
    </source>
</evidence>
<dbReference type="PROSITE" id="PS00070">
    <property type="entry name" value="ALDEHYDE_DEHYDR_CYS"/>
    <property type="match status" value="1"/>
</dbReference>
<evidence type="ECO:0000256" key="1">
    <source>
        <dbReference type="ARBA" id="ARBA00009986"/>
    </source>
</evidence>
<comment type="similarity">
    <text evidence="1 5">Belongs to the aldehyde dehydrogenase family.</text>
</comment>